<gene>
    <name evidence="3" type="ORF">AUP43_17675</name>
</gene>
<accession>A0A154WER8</accession>
<feature type="transmembrane region" description="Helical" evidence="1">
    <location>
        <begin position="40"/>
        <end position="58"/>
    </location>
</feature>
<evidence type="ECO:0000256" key="2">
    <source>
        <dbReference type="SAM" id="SignalP"/>
    </source>
</evidence>
<keyword evidence="1" id="KW-0812">Transmembrane</keyword>
<dbReference type="STRING" id="580166.AUP43_17675"/>
<dbReference type="Proteomes" id="UP000076400">
    <property type="component" value="Unassembled WGS sequence"/>
</dbReference>
<evidence type="ECO:0000256" key="1">
    <source>
        <dbReference type="SAM" id="Phobius"/>
    </source>
</evidence>
<feature type="transmembrane region" description="Helical" evidence="1">
    <location>
        <begin position="193"/>
        <end position="216"/>
    </location>
</feature>
<dbReference type="RefSeq" id="WP_067553318.1">
    <property type="nucleotide sequence ID" value="NZ_LPXN01000062.1"/>
</dbReference>
<protein>
    <submittedName>
        <fullName evidence="3">Benzoate transporter</fullName>
    </submittedName>
</protein>
<feature type="transmembrane region" description="Helical" evidence="1">
    <location>
        <begin position="314"/>
        <end position="335"/>
    </location>
</feature>
<proteinExistence type="predicted"/>
<dbReference type="PANTHER" id="PTHR30199">
    <property type="entry name" value="MFS FAMILY TRANSPORTER, PREDICTED SUBSTRATE BENZOATE"/>
    <property type="match status" value="1"/>
</dbReference>
<dbReference type="EMBL" id="LPXN01000062">
    <property type="protein sequence ID" value="KZD12023.1"/>
    <property type="molecule type" value="Genomic_DNA"/>
</dbReference>
<name>A0A154WER8_9PROT</name>
<sequence length="390" mass="39434">MRFSVISSALVAVLVGFGGTLALIVASAQAAGADAAQTASWVTGLCLAMAATSFYLSIRHRIPIVTAWSTPGAALIAASAVPMGMEAAVGAFLFAAALILLTAAFRPIGALIERIPVSVAAAMLAGVLLRFVLAVFETAGAEPWLVLPLVALFLLLRLASPPFAVLAVLAAGVPLAWGLGMLSPVALEGGFATLRLIVPSFDLSVLIGLGLPLYIVTMASQNLPGFAVLRAAGYPVPSRSILAVTGLASLLTAPFGAHTSNLAAITASLCTGPDAHPDKDKRWLTGPVYALGYLTLAGFGASLVGLFAALPPALVVTIAGLALIGPLMGALGAALTVEADRFAAVLTLAVTASGLSLFGIGSAFWGLLAGLTALGLDAGWRHWRGRAALR</sequence>
<feature type="chain" id="PRO_5007602364" evidence="2">
    <location>
        <begin position="31"/>
        <end position="390"/>
    </location>
</feature>
<keyword evidence="2" id="KW-0732">Signal</keyword>
<organism evidence="3 4">
    <name type="scientific">Oceanibaculum pacificum</name>
    <dbReference type="NCBI Taxonomy" id="580166"/>
    <lineage>
        <taxon>Bacteria</taxon>
        <taxon>Pseudomonadati</taxon>
        <taxon>Pseudomonadota</taxon>
        <taxon>Alphaproteobacteria</taxon>
        <taxon>Rhodospirillales</taxon>
        <taxon>Oceanibaculaceae</taxon>
        <taxon>Oceanibaculum</taxon>
    </lineage>
</organism>
<dbReference type="AlphaFoldDB" id="A0A154WER8"/>
<dbReference type="GO" id="GO:0042925">
    <property type="term" value="F:benzoate transmembrane transporter activity"/>
    <property type="evidence" value="ECO:0007669"/>
    <property type="project" value="InterPro"/>
</dbReference>
<dbReference type="NCBIfam" id="TIGR00843">
    <property type="entry name" value="benE"/>
    <property type="match status" value="1"/>
</dbReference>
<feature type="transmembrane region" description="Helical" evidence="1">
    <location>
        <begin position="288"/>
        <end position="308"/>
    </location>
</feature>
<reference evidence="3 4" key="1">
    <citation type="submission" date="2015-12" db="EMBL/GenBank/DDBJ databases">
        <title>Genome sequence of Oceanibaculum pacificum MCCC 1A02656.</title>
        <authorList>
            <person name="Lu L."/>
            <person name="Lai Q."/>
            <person name="Shao Z."/>
            <person name="Qian P."/>
        </authorList>
    </citation>
    <scope>NUCLEOTIDE SEQUENCE [LARGE SCALE GENOMIC DNA]</scope>
    <source>
        <strain evidence="3 4">MCCC 1A02656</strain>
    </source>
</reference>
<feature type="transmembrane region" description="Helical" evidence="1">
    <location>
        <begin position="342"/>
        <end position="368"/>
    </location>
</feature>
<dbReference type="Pfam" id="PF03594">
    <property type="entry name" value="BenE"/>
    <property type="match status" value="1"/>
</dbReference>
<evidence type="ECO:0000313" key="4">
    <source>
        <dbReference type="Proteomes" id="UP000076400"/>
    </source>
</evidence>
<feature type="signal peptide" evidence="2">
    <location>
        <begin position="1"/>
        <end position="30"/>
    </location>
</feature>
<feature type="transmembrane region" description="Helical" evidence="1">
    <location>
        <begin position="142"/>
        <end position="159"/>
    </location>
</feature>
<keyword evidence="1" id="KW-0472">Membrane</keyword>
<dbReference type="PANTHER" id="PTHR30199:SF0">
    <property type="entry name" value="INNER MEMBRANE PROTEIN YDCO"/>
    <property type="match status" value="1"/>
</dbReference>
<dbReference type="InterPro" id="IPR004711">
    <property type="entry name" value="Benzoate_Transporter"/>
</dbReference>
<evidence type="ECO:0000313" key="3">
    <source>
        <dbReference type="EMBL" id="KZD12023.1"/>
    </source>
</evidence>
<dbReference type="GO" id="GO:0005886">
    <property type="term" value="C:plasma membrane"/>
    <property type="evidence" value="ECO:0007669"/>
    <property type="project" value="TreeGrafter"/>
</dbReference>
<keyword evidence="1" id="KW-1133">Transmembrane helix</keyword>
<feature type="transmembrane region" description="Helical" evidence="1">
    <location>
        <begin position="166"/>
        <end position="187"/>
    </location>
</feature>
<dbReference type="OrthoDB" id="9792424at2"/>
<comment type="caution">
    <text evidence="3">The sequence shown here is derived from an EMBL/GenBank/DDBJ whole genome shotgun (WGS) entry which is preliminary data.</text>
</comment>
<feature type="transmembrane region" description="Helical" evidence="1">
    <location>
        <begin position="87"/>
        <end position="105"/>
    </location>
</feature>
<feature type="transmembrane region" description="Helical" evidence="1">
    <location>
        <begin position="117"/>
        <end position="136"/>
    </location>
</feature>
<feature type="transmembrane region" description="Helical" evidence="1">
    <location>
        <begin position="65"/>
        <end position="81"/>
    </location>
</feature>
<keyword evidence="4" id="KW-1185">Reference proteome</keyword>